<keyword evidence="1" id="KW-0175">Coiled coil</keyword>
<name>A0A0A2SY72_9GAMM</name>
<feature type="coiled-coil region" evidence="1">
    <location>
        <begin position="174"/>
        <end position="217"/>
    </location>
</feature>
<protein>
    <submittedName>
        <fullName evidence="2">Uncharacterized protein</fullName>
    </submittedName>
</protein>
<dbReference type="RefSeq" id="WP_035886747.1">
    <property type="nucleotide sequence ID" value="NZ_JNCF01000002.1"/>
</dbReference>
<accession>A0A0A2SY72</accession>
<dbReference type="EMBL" id="JNCF01000002">
    <property type="protein sequence ID" value="KGP64364.1"/>
    <property type="molecule type" value="Genomic_DNA"/>
</dbReference>
<evidence type="ECO:0000313" key="2">
    <source>
        <dbReference type="EMBL" id="KGP64364.1"/>
    </source>
</evidence>
<proteinExistence type="predicted"/>
<dbReference type="AlphaFoldDB" id="A0A0A2SY72"/>
<organism evidence="2 3">
    <name type="scientific">Legionella norrlandica</name>
    <dbReference type="NCBI Taxonomy" id="1498499"/>
    <lineage>
        <taxon>Bacteria</taxon>
        <taxon>Pseudomonadati</taxon>
        <taxon>Pseudomonadota</taxon>
        <taxon>Gammaproteobacteria</taxon>
        <taxon>Legionellales</taxon>
        <taxon>Legionellaceae</taxon>
        <taxon>Legionella</taxon>
    </lineage>
</organism>
<reference evidence="2 3" key="1">
    <citation type="submission" date="2014-05" db="EMBL/GenBank/DDBJ databases">
        <authorList>
            <person name="Rizzardi K."/>
            <person name="Winiecka-Krusnell J."/>
            <person name="Ramliden M."/>
            <person name="Alm E."/>
            <person name="Andersson S."/>
            <person name="Byfors S."/>
        </authorList>
    </citation>
    <scope>NUCLEOTIDE SEQUENCE [LARGE SCALE GENOMIC DNA]</scope>
    <source>
        <strain evidence="2 3">LEGN</strain>
    </source>
</reference>
<evidence type="ECO:0000256" key="1">
    <source>
        <dbReference type="SAM" id="Coils"/>
    </source>
</evidence>
<evidence type="ECO:0000313" key="3">
    <source>
        <dbReference type="Proteomes" id="UP000054422"/>
    </source>
</evidence>
<keyword evidence="3" id="KW-1185">Reference proteome</keyword>
<gene>
    <name evidence="2" type="ORF">EP47_00540</name>
</gene>
<dbReference type="OrthoDB" id="5637544at2"/>
<dbReference type="Proteomes" id="UP000054422">
    <property type="component" value="Unassembled WGS sequence"/>
</dbReference>
<comment type="caution">
    <text evidence="2">The sequence shown here is derived from an EMBL/GenBank/DDBJ whole genome shotgun (WGS) entry which is preliminary data.</text>
</comment>
<sequence>MIEVNIWLSTATLFKRPIKHQFFGPLLASGSEGENIGHVNFTIEIDERSKTSFDFIEDHALELNAKKTLLVVATKEPKISSLNSEPPHLKPIIVKSDIVPHSFWPEKKPTKKEVIKGTQPSFNTHENDMINEDSLRPMVIEHRTSALEEVVREKNQNTDLYSEISDLDISLEKRALFKKELEKLYTEKEDINEQQKLHKVEQAISYHEEELKKIEARINGRDEKDLEKLKSEALLRKEYTARREQYVKNRDFTEGRHPEHSIILPTQESGLVYYVDELKILNAMLEERKQDYSFLFNNCASSAKRCILKGIDDGLRTKLKEAGLSNKFFKVNRIETCKSLRDWTKTLENQLNKLNSSIAMHP</sequence>